<feature type="domain" description="Kinesin motor" evidence="6">
    <location>
        <begin position="139"/>
        <end position="455"/>
    </location>
</feature>
<gene>
    <name evidence="7" type="ORF">NESG_01821</name>
</gene>
<dbReference type="SMART" id="SM00129">
    <property type="entry name" value="KISc"/>
    <property type="match status" value="1"/>
</dbReference>
<evidence type="ECO:0000256" key="5">
    <source>
        <dbReference type="SAM" id="Coils"/>
    </source>
</evidence>
<keyword evidence="1 3" id="KW-0547">Nucleotide-binding</keyword>
<dbReference type="GO" id="GO:0005524">
    <property type="term" value="F:ATP binding"/>
    <property type="evidence" value="ECO:0007669"/>
    <property type="project" value="UniProtKB-UniRule"/>
</dbReference>
<evidence type="ECO:0000313" key="8">
    <source>
        <dbReference type="Proteomes" id="UP000054524"/>
    </source>
</evidence>
<feature type="binding site" evidence="3">
    <location>
        <begin position="209"/>
        <end position="216"/>
    </location>
    <ligand>
        <name>ATP</name>
        <dbReference type="ChEBI" id="CHEBI:30616"/>
    </ligand>
</feature>
<evidence type="ECO:0000256" key="3">
    <source>
        <dbReference type="PROSITE-ProRule" id="PRU00283"/>
    </source>
</evidence>
<dbReference type="PROSITE" id="PS00411">
    <property type="entry name" value="KINESIN_MOTOR_1"/>
    <property type="match status" value="1"/>
</dbReference>
<dbReference type="InterPro" id="IPR001752">
    <property type="entry name" value="Kinesin_motor_dom"/>
</dbReference>
<keyword evidence="3 4" id="KW-0505">Motor protein</keyword>
<evidence type="ECO:0000256" key="4">
    <source>
        <dbReference type="RuleBase" id="RU000394"/>
    </source>
</evidence>
<dbReference type="GeneID" id="77676794"/>
<dbReference type="HOGENOM" id="CLU_001485_2_2_1"/>
<dbReference type="GO" id="GO:0005874">
    <property type="term" value="C:microtubule"/>
    <property type="evidence" value="ECO:0007669"/>
    <property type="project" value="UniProtKB-KW"/>
</dbReference>
<protein>
    <recommendedName>
        <fullName evidence="4">Kinesin-like protein</fullName>
    </recommendedName>
</protein>
<dbReference type="GO" id="GO:0008017">
    <property type="term" value="F:microtubule binding"/>
    <property type="evidence" value="ECO:0007669"/>
    <property type="project" value="InterPro"/>
</dbReference>
<evidence type="ECO:0000313" key="7">
    <source>
        <dbReference type="EMBL" id="KFG25834.1"/>
    </source>
</evidence>
<dbReference type="EMBL" id="AKIJ01000004">
    <property type="protein sequence ID" value="KFG25834.1"/>
    <property type="molecule type" value="Genomic_DNA"/>
</dbReference>
<comment type="similarity">
    <text evidence="3 4">Belongs to the TRAFAC class myosin-kinesin ATPase superfamily. Kinesin family.</text>
</comment>
<dbReference type="InterPro" id="IPR031852">
    <property type="entry name" value="Vik1/Cik1_MT-bd"/>
</dbReference>
<dbReference type="InterPro" id="IPR027640">
    <property type="entry name" value="Kinesin-like_fam"/>
</dbReference>
<feature type="coiled-coil region" evidence="5">
    <location>
        <begin position="28"/>
        <end position="121"/>
    </location>
</feature>
<dbReference type="Pfam" id="PF00225">
    <property type="entry name" value="Kinesin"/>
    <property type="match status" value="1"/>
</dbReference>
<keyword evidence="2 3" id="KW-0067">ATP-binding</keyword>
<keyword evidence="5" id="KW-0175">Coiled coil</keyword>
<dbReference type="InterPro" id="IPR036961">
    <property type="entry name" value="Kinesin_motor_dom_sf"/>
</dbReference>
<accession>A0A086J116</accession>
<dbReference type="InterPro" id="IPR019821">
    <property type="entry name" value="Kinesin_motor_CS"/>
</dbReference>
<sequence length="469" mass="52465">MAFNTDRLSNILSNMEENTSNLKYAIRNNVSEILKKDTNQEIEMLRNEVRVLKERALAWEKERENLRCNLRRNENINENALGAKSTAENILASNNAAQHEIEELKQQLEKAKKEHGRYKEWAEAKIKAQLVDILELKGAIRVVTRIKPFSSKEQVLFTEDTIEVPQRSFASQCTRVLPPKTTQKEVFSEIEDLVHSVTKGFKVSILAYGPTGSGKTYTMEGASDAECVTAESSRRSRSSCVAYAGFTAQCMCEPCAGKGVVYRSTDVLRMELERMELLGYTHIVKVSGVELYNDKVIKSVEQQGIDKIEEVFKKVSSDRRISSTACNQRSSRSHLILRISVHLQREVNSRVEYIDGSLCIVDLAGSERLNHSKAEGERMKEAVEINKSLTALGDVVHAISNNTAHIPYRNSTLTSLLKSTLGAGAKTAFIINVDPGSSIDETITALRFCNRLQMCKLGRSKASALEIVK</sequence>
<dbReference type="Gene3D" id="3.40.850.10">
    <property type="entry name" value="Kinesin motor domain"/>
    <property type="match status" value="2"/>
</dbReference>
<dbReference type="Proteomes" id="UP000054524">
    <property type="component" value="Unassembled WGS sequence"/>
</dbReference>
<keyword evidence="4" id="KW-0493">Microtubule</keyword>
<dbReference type="PROSITE" id="PS50067">
    <property type="entry name" value="KINESIN_MOTOR_2"/>
    <property type="match status" value="1"/>
</dbReference>
<dbReference type="PANTHER" id="PTHR47972">
    <property type="entry name" value="KINESIN-LIKE PROTEIN KLP-3"/>
    <property type="match status" value="1"/>
</dbReference>
<evidence type="ECO:0000259" key="6">
    <source>
        <dbReference type="PROSITE" id="PS50067"/>
    </source>
</evidence>
<organism evidence="7 8">
    <name type="scientific">Nematocida ausubeli (strain ATCC PRA-371 / ERTm2)</name>
    <name type="common">Nematode killer fungus</name>
    <dbReference type="NCBI Taxonomy" id="1913371"/>
    <lineage>
        <taxon>Eukaryota</taxon>
        <taxon>Fungi</taxon>
        <taxon>Fungi incertae sedis</taxon>
        <taxon>Microsporidia</taxon>
        <taxon>Nematocida</taxon>
    </lineage>
</organism>
<dbReference type="GO" id="GO:0003777">
    <property type="term" value="F:microtubule motor activity"/>
    <property type="evidence" value="ECO:0007669"/>
    <property type="project" value="InterPro"/>
</dbReference>
<evidence type="ECO:0000256" key="2">
    <source>
        <dbReference type="ARBA" id="ARBA00022840"/>
    </source>
</evidence>
<dbReference type="SUPFAM" id="SSF52540">
    <property type="entry name" value="P-loop containing nucleoside triphosphate hydrolases"/>
    <property type="match status" value="1"/>
</dbReference>
<dbReference type="Pfam" id="PF16796">
    <property type="entry name" value="Microtub_bd"/>
    <property type="match status" value="1"/>
</dbReference>
<dbReference type="AlphaFoldDB" id="A0A086J116"/>
<reference evidence="7 8" key="1">
    <citation type="journal article" date="2014" name="Genome Announc.">
        <title>Genome Sequence of the Microsporidian Species Nematocida sp1 Strain ERTm6 (ATCC PRA-372).</title>
        <authorList>
            <person name="Bakowski M.A."/>
            <person name="Priest M."/>
            <person name="Young S."/>
            <person name="Cuomo C.A."/>
            <person name="Troemel E.R."/>
        </authorList>
    </citation>
    <scope>NUCLEOTIDE SEQUENCE [LARGE SCALE GENOMIC DNA]</scope>
    <source>
        <strain evidence="7 8">ERTm6</strain>
    </source>
</reference>
<name>A0A086J116_NEMA1</name>
<dbReference type="GO" id="GO:0007018">
    <property type="term" value="P:microtubule-based movement"/>
    <property type="evidence" value="ECO:0007669"/>
    <property type="project" value="InterPro"/>
</dbReference>
<dbReference type="PANTHER" id="PTHR47972:SF28">
    <property type="entry name" value="KINESIN-LIKE PROTEIN KLP-3"/>
    <property type="match status" value="1"/>
</dbReference>
<comment type="caution">
    <text evidence="7">The sequence shown here is derived from an EMBL/GenBank/DDBJ whole genome shotgun (WGS) entry which is preliminary data.</text>
</comment>
<dbReference type="InterPro" id="IPR027417">
    <property type="entry name" value="P-loop_NTPase"/>
</dbReference>
<dbReference type="RefSeq" id="XP_052904389.1">
    <property type="nucleotide sequence ID" value="XM_053049439.1"/>
</dbReference>
<proteinExistence type="inferred from homology"/>
<dbReference type="PRINTS" id="PR00380">
    <property type="entry name" value="KINESINHEAVY"/>
</dbReference>
<evidence type="ECO:0000256" key="1">
    <source>
        <dbReference type="ARBA" id="ARBA00022741"/>
    </source>
</evidence>
<keyword evidence="8" id="KW-1185">Reference proteome</keyword>